<evidence type="ECO:0000313" key="9">
    <source>
        <dbReference type="Proteomes" id="UP000280296"/>
    </source>
</evidence>
<dbReference type="AlphaFoldDB" id="A0A432MMP5"/>
<dbReference type="FunFam" id="3.40.1190.20:FF:000003">
    <property type="entry name" value="Phosphomethylpyrimidine kinase ThiD"/>
    <property type="match status" value="1"/>
</dbReference>
<sequence>MPEQTACLTIAGSDPSGGAGIQADLKTFAALGTYGAAAITALTAQNTTGVQGVELVDPAFVAQQVESVFDDLPVASVKTGMLGSAAIIAAVADAIEAQLDRTPELRVVVDPVMVARSGDPLLDPKAVLVLRDRLLPLASVVTPNRHEASLLTGTGPIESPEDLRRTAFALFELVGHRPVLVKGGQALAGALDLLIDGHGAEFPLAIPGAPIVTRSTHGAGCTLSAAIAALLAKGHSLRESCAGAKRFVFGAIEHAPGLGRGNGPLDHLWLRRIDEQTRVREREED</sequence>
<reference evidence="8 9" key="2">
    <citation type="submission" date="2019-01" db="EMBL/GenBank/DDBJ databases">
        <title>Tautonia sociabilis, a novel thermotolerant planctomycete of Isosphaeraceae family, isolated from a 4000 m deep subterranean habitat.</title>
        <authorList>
            <person name="Kovaleva O.L."/>
            <person name="Elcheninov A.G."/>
            <person name="Van Heerden E."/>
            <person name="Toshchakov S.V."/>
            <person name="Novikov A."/>
            <person name="Bonch-Osmolovskaya E.A."/>
            <person name="Kublanov I.V."/>
        </authorList>
    </citation>
    <scope>NUCLEOTIDE SEQUENCE [LARGE SCALE GENOMIC DNA]</scope>
    <source>
        <strain evidence="8 9">GM2012</strain>
    </source>
</reference>
<dbReference type="Gene3D" id="3.40.1190.20">
    <property type="match status" value="1"/>
</dbReference>
<evidence type="ECO:0000256" key="4">
    <source>
        <dbReference type="ARBA" id="ARBA00022741"/>
    </source>
</evidence>
<evidence type="ECO:0000259" key="7">
    <source>
        <dbReference type="Pfam" id="PF08543"/>
    </source>
</evidence>
<evidence type="ECO:0000256" key="2">
    <source>
        <dbReference type="ARBA" id="ARBA00012135"/>
    </source>
</evidence>
<dbReference type="InterPro" id="IPR029056">
    <property type="entry name" value="Ribokinase-like"/>
</dbReference>
<dbReference type="OrthoDB" id="9810880at2"/>
<keyword evidence="6" id="KW-0067">ATP-binding</keyword>
<keyword evidence="4" id="KW-0547">Nucleotide-binding</keyword>
<feature type="domain" description="Pyridoxamine kinase/Phosphomethylpyrimidine kinase" evidence="7">
    <location>
        <begin position="14"/>
        <end position="266"/>
    </location>
</feature>
<keyword evidence="3 8" id="KW-0808">Transferase</keyword>
<dbReference type="GO" id="GO:0005524">
    <property type="term" value="F:ATP binding"/>
    <property type="evidence" value="ECO:0007669"/>
    <property type="project" value="UniProtKB-KW"/>
</dbReference>
<dbReference type="Proteomes" id="UP000280296">
    <property type="component" value="Unassembled WGS sequence"/>
</dbReference>
<evidence type="ECO:0000256" key="5">
    <source>
        <dbReference type="ARBA" id="ARBA00022777"/>
    </source>
</evidence>
<dbReference type="PANTHER" id="PTHR20858:SF17">
    <property type="entry name" value="HYDROXYMETHYLPYRIMIDINE_PHOSPHOMETHYLPYRIMIDINE KINASE THI20-RELATED"/>
    <property type="match status" value="1"/>
</dbReference>
<dbReference type="EC" id="2.7.1.49" evidence="2"/>
<organism evidence="8 9">
    <name type="scientific">Tautonia sociabilis</name>
    <dbReference type="NCBI Taxonomy" id="2080755"/>
    <lineage>
        <taxon>Bacteria</taxon>
        <taxon>Pseudomonadati</taxon>
        <taxon>Planctomycetota</taxon>
        <taxon>Planctomycetia</taxon>
        <taxon>Isosphaerales</taxon>
        <taxon>Isosphaeraceae</taxon>
        <taxon>Tautonia</taxon>
    </lineage>
</organism>
<dbReference type="GO" id="GO:0008902">
    <property type="term" value="F:hydroxymethylpyrimidine kinase activity"/>
    <property type="evidence" value="ECO:0007669"/>
    <property type="project" value="UniProtKB-EC"/>
</dbReference>
<dbReference type="Pfam" id="PF08543">
    <property type="entry name" value="Phos_pyr_kin"/>
    <property type="match status" value="1"/>
</dbReference>
<dbReference type="InterPro" id="IPR004399">
    <property type="entry name" value="HMP/HMP-P_kinase_dom"/>
</dbReference>
<dbReference type="GO" id="GO:0005829">
    <property type="term" value="C:cytosol"/>
    <property type="evidence" value="ECO:0007669"/>
    <property type="project" value="TreeGrafter"/>
</dbReference>
<dbReference type="RefSeq" id="WP_126724420.1">
    <property type="nucleotide sequence ID" value="NZ_RYZH01000008.1"/>
</dbReference>
<keyword evidence="9" id="KW-1185">Reference proteome</keyword>
<comment type="caution">
    <text evidence="8">The sequence shown here is derived from an EMBL/GenBank/DDBJ whole genome shotgun (WGS) entry which is preliminary data.</text>
</comment>
<dbReference type="InterPro" id="IPR013749">
    <property type="entry name" value="PM/HMP-P_kinase-1"/>
</dbReference>
<evidence type="ECO:0000256" key="1">
    <source>
        <dbReference type="ARBA" id="ARBA00004948"/>
    </source>
</evidence>
<evidence type="ECO:0000256" key="3">
    <source>
        <dbReference type="ARBA" id="ARBA00022679"/>
    </source>
</evidence>
<dbReference type="SUPFAM" id="SSF53613">
    <property type="entry name" value="Ribokinase-like"/>
    <property type="match status" value="1"/>
</dbReference>
<dbReference type="PANTHER" id="PTHR20858">
    <property type="entry name" value="PHOSPHOMETHYLPYRIMIDINE KINASE"/>
    <property type="match status" value="1"/>
</dbReference>
<protein>
    <recommendedName>
        <fullName evidence="2">hydroxymethylpyrimidine kinase</fullName>
        <ecNumber evidence="2">2.7.1.49</ecNumber>
    </recommendedName>
</protein>
<gene>
    <name evidence="8" type="primary">thiD</name>
    <name evidence="8" type="ORF">TsocGM_06140</name>
</gene>
<dbReference type="CDD" id="cd01169">
    <property type="entry name" value="HMPP_kinase"/>
    <property type="match status" value="1"/>
</dbReference>
<dbReference type="GO" id="GO:0008972">
    <property type="term" value="F:phosphomethylpyrimidine kinase activity"/>
    <property type="evidence" value="ECO:0007669"/>
    <property type="project" value="InterPro"/>
</dbReference>
<proteinExistence type="predicted"/>
<dbReference type="GO" id="GO:0009228">
    <property type="term" value="P:thiamine biosynthetic process"/>
    <property type="evidence" value="ECO:0007669"/>
    <property type="project" value="InterPro"/>
</dbReference>
<evidence type="ECO:0000256" key="6">
    <source>
        <dbReference type="ARBA" id="ARBA00022840"/>
    </source>
</evidence>
<comment type="pathway">
    <text evidence="1">Cofactor biosynthesis; thiamine diphosphate biosynthesis.</text>
</comment>
<evidence type="ECO:0000313" key="8">
    <source>
        <dbReference type="EMBL" id="RUL88713.1"/>
    </source>
</evidence>
<accession>A0A432MMP5</accession>
<keyword evidence="5 8" id="KW-0418">Kinase</keyword>
<dbReference type="EMBL" id="RYZH01000008">
    <property type="protein sequence ID" value="RUL88713.1"/>
    <property type="molecule type" value="Genomic_DNA"/>
</dbReference>
<name>A0A432MMP5_9BACT</name>
<reference evidence="8 9" key="1">
    <citation type="submission" date="2018-12" db="EMBL/GenBank/DDBJ databases">
        <authorList>
            <person name="Toschakov S.V."/>
        </authorList>
    </citation>
    <scope>NUCLEOTIDE SEQUENCE [LARGE SCALE GENOMIC DNA]</scope>
    <source>
        <strain evidence="8 9">GM2012</strain>
    </source>
</reference>
<dbReference type="NCBIfam" id="TIGR00097">
    <property type="entry name" value="HMP-P_kinase"/>
    <property type="match status" value="1"/>
</dbReference>